<comment type="caution">
    <text evidence="4">The sequence shown here is derived from an EMBL/GenBank/DDBJ whole genome shotgun (WGS) entry which is preliminary data.</text>
</comment>
<feature type="compositionally biased region" description="Polar residues" evidence="1">
    <location>
        <begin position="136"/>
        <end position="145"/>
    </location>
</feature>
<dbReference type="Pfam" id="PF17171">
    <property type="entry name" value="GST_C_6"/>
    <property type="match status" value="1"/>
</dbReference>
<dbReference type="GO" id="GO:0007005">
    <property type="term" value="P:mitochondrion organization"/>
    <property type="evidence" value="ECO:0007669"/>
    <property type="project" value="TreeGrafter"/>
</dbReference>
<feature type="compositionally biased region" description="Polar residues" evidence="1">
    <location>
        <begin position="1"/>
        <end position="12"/>
    </location>
</feature>
<dbReference type="AlphaFoldDB" id="A0AA39V725"/>
<dbReference type="PANTHER" id="PTHR12289">
    <property type="entry name" value="METAXIN RELATED"/>
    <property type="match status" value="1"/>
</dbReference>
<gene>
    <name evidence="4" type="ORF">JMJ35_001538</name>
</gene>
<organism evidence="4 5">
    <name type="scientific">Cladonia borealis</name>
    <dbReference type="NCBI Taxonomy" id="184061"/>
    <lineage>
        <taxon>Eukaryota</taxon>
        <taxon>Fungi</taxon>
        <taxon>Dikarya</taxon>
        <taxon>Ascomycota</taxon>
        <taxon>Pezizomycotina</taxon>
        <taxon>Lecanoromycetes</taxon>
        <taxon>OSLEUM clade</taxon>
        <taxon>Lecanoromycetidae</taxon>
        <taxon>Lecanorales</taxon>
        <taxon>Lecanorineae</taxon>
        <taxon>Cladoniaceae</taxon>
        <taxon>Cladonia</taxon>
    </lineage>
</organism>
<evidence type="ECO:0000313" key="5">
    <source>
        <dbReference type="Proteomes" id="UP001166286"/>
    </source>
</evidence>
<reference evidence="4" key="1">
    <citation type="submission" date="2023-03" db="EMBL/GenBank/DDBJ databases">
        <title>Complete genome of Cladonia borealis.</title>
        <authorList>
            <person name="Park H."/>
        </authorList>
    </citation>
    <scope>NUCLEOTIDE SEQUENCE</scope>
    <source>
        <strain evidence="4">ANT050790</strain>
    </source>
</reference>
<accession>A0AA39V725</accession>
<feature type="domain" description="Thioredoxin-like fold" evidence="3">
    <location>
        <begin position="83"/>
        <end position="146"/>
    </location>
</feature>
<dbReference type="InterPro" id="IPR021211">
    <property type="entry name" value="SAM35"/>
</dbReference>
<protein>
    <recommendedName>
        <fullName evidence="6">Mitochondrial outer membrane protein</fullName>
    </recommendedName>
</protein>
<dbReference type="Pfam" id="PF10806">
    <property type="entry name" value="SAM35"/>
    <property type="match status" value="1"/>
</dbReference>
<dbReference type="InterPro" id="IPR012336">
    <property type="entry name" value="Thioredoxin-like_fold"/>
</dbReference>
<feature type="domain" description="Metaxin glutathione S-transferase" evidence="2">
    <location>
        <begin position="267"/>
        <end position="331"/>
    </location>
</feature>
<proteinExistence type="predicted"/>
<dbReference type="InterPro" id="IPR050931">
    <property type="entry name" value="Mito_Protein_Transport_Metaxin"/>
</dbReference>
<dbReference type="PANTHER" id="PTHR12289:SF44">
    <property type="entry name" value="OUTER MEMBRANE PROTEIN (SAM35), PUTATIVE (AFU_ORTHOLOGUE AFUA_1G13180)-RELATED"/>
    <property type="match status" value="1"/>
</dbReference>
<dbReference type="Proteomes" id="UP001166286">
    <property type="component" value="Unassembled WGS sequence"/>
</dbReference>
<evidence type="ECO:0008006" key="6">
    <source>
        <dbReference type="Google" id="ProtNLM"/>
    </source>
</evidence>
<keyword evidence="5" id="KW-1185">Reference proteome</keyword>
<sequence length="337" mass="38049">MPQDANTASQGKAQPRPKARPNAVSWPLFTTPQPIKRLFDKFPLYTYPPNELPERTAQHRDQNVLYLFTGDDGAHRGLPSFNPGCLKWQAYLKFRNIPFVTVSSNNHASPNGALPFLLPASSSASPLDVPSPVSSQRIQRWTQDTIAKRKGKKNSSNLSNEELKHEEPGAEATPLTEDSTRSDPSDMRYEAYLSLLDHRIRNAYLYSLYLAPLNFNAVAFPLYIAPSTTNTLVRLSLAHQLRAAAEGELTKQSPRIDVEAIYQGSDKAFGALSELLGDEDYYFGERKPGLFDASVFAYTNTLLDEDLGWRDFRVVDGLRRYSNLVEHRERIFEAYFE</sequence>
<feature type="region of interest" description="Disordered" evidence="1">
    <location>
        <begin position="1"/>
        <end position="26"/>
    </location>
</feature>
<dbReference type="InterPro" id="IPR033468">
    <property type="entry name" value="Metaxin_GST"/>
</dbReference>
<dbReference type="EMBL" id="JAFEKC020000003">
    <property type="protein sequence ID" value="KAK0515504.1"/>
    <property type="molecule type" value="Genomic_DNA"/>
</dbReference>
<evidence type="ECO:0000259" key="2">
    <source>
        <dbReference type="Pfam" id="PF17171"/>
    </source>
</evidence>
<evidence type="ECO:0000256" key="1">
    <source>
        <dbReference type="SAM" id="MobiDB-lite"/>
    </source>
</evidence>
<evidence type="ECO:0000259" key="3">
    <source>
        <dbReference type="Pfam" id="PF17172"/>
    </source>
</evidence>
<name>A0AA39V725_9LECA</name>
<evidence type="ECO:0000313" key="4">
    <source>
        <dbReference type="EMBL" id="KAK0515504.1"/>
    </source>
</evidence>
<dbReference type="Pfam" id="PF17172">
    <property type="entry name" value="GST_N_4"/>
    <property type="match status" value="1"/>
</dbReference>
<dbReference type="CDD" id="cd03193">
    <property type="entry name" value="GST_C_Metaxin"/>
    <property type="match status" value="1"/>
</dbReference>
<dbReference type="GO" id="GO:0001401">
    <property type="term" value="C:SAM complex"/>
    <property type="evidence" value="ECO:0007669"/>
    <property type="project" value="TreeGrafter"/>
</dbReference>
<feature type="region of interest" description="Disordered" evidence="1">
    <location>
        <begin position="128"/>
        <end position="183"/>
    </location>
</feature>